<dbReference type="Proteomes" id="UP000250321">
    <property type="component" value="Unassembled WGS sequence"/>
</dbReference>
<keyword evidence="1" id="KW-0732">Signal</keyword>
<comment type="caution">
    <text evidence="2">The sequence shown here is derived from an EMBL/GenBank/DDBJ whole genome shotgun (WGS) entry which is preliminary data.</text>
</comment>
<dbReference type="EMBL" id="PJQY01002106">
    <property type="protein sequence ID" value="PQP96427.1"/>
    <property type="molecule type" value="Genomic_DNA"/>
</dbReference>
<organism evidence="2 3">
    <name type="scientific">Prunus yedoensis var. nudiflora</name>
    <dbReference type="NCBI Taxonomy" id="2094558"/>
    <lineage>
        <taxon>Eukaryota</taxon>
        <taxon>Viridiplantae</taxon>
        <taxon>Streptophyta</taxon>
        <taxon>Embryophyta</taxon>
        <taxon>Tracheophyta</taxon>
        <taxon>Spermatophyta</taxon>
        <taxon>Magnoliopsida</taxon>
        <taxon>eudicotyledons</taxon>
        <taxon>Gunneridae</taxon>
        <taxon>Pentapetalae</taxon>
        <taxon>rosids</taxon>
        <taxon>fabids</taxon>
        <taxon>Rosales</taxon>
        <taxon>Rosaceae</taxon>
        <taxon>Amygdaloideae</taxon>
        <taxon>Amygdaleae</taxon>
        <taxon>Prunus</taxon>
    </lineage>
</organism>
<reference evidence="2 3" key="1">
    <citation type="submission" date="2018-02" db="EMBL/GenBank/DDBJ databases">
        <title>Draft genome of wild Prunus yedoensis var. nudiflora.</title>
        <authorList>
            <person name="Baek S."/>
            <person name="Kim J.-H."/>
            <person name="Choi K."/>
            <person name="Kim G.-B."/>
            <person name="Cho A."/>
            <person name="Jang H."/>
            <person name="Shin C.-H."/>
            <person name="Yu H.-J."/>
            <person name="Mun J.-H."/>
        </authorList>
    </citation>
    <scope>NUCLEOTIDE SEQUENCE [LARGE SCALE GENOMIC DNA]</scope>
    <source>
        <strain evidence="3">cv. Jeju island</strain>
        <tissue evidence="2">Leaf</tissue>
    </source>
</reference>
<dbReference type="AlphaFoldDB" id="A0A314XYA3"/>
<protein>
    <submittedName>
        <fullName evidence="2">Uncharacterized protein</fullName>
    </submittedName>
</protein>
<dbReference type="OrthoDB" id="10385602at2759"/>
<proteinExistence type="predicted"/>
<keyword evidence="3" id="KW-1185">Reference proteome</keyword>
<evidence type="ECO:0000313" key="2">
    <source>
        <dbReference type="EMBL" id="PQP96427.1"/>
    </source>
</evidence>
<evidence type="ECO:0000313" key="3">
    <source>
        <dbReference type="Proteomes" id="UP000250321"/>
    </source>
</evidence>
<accession>A0A314XYA3</accession>
<name>A0A314XYA3_PRUYE</name>
<feature type="signal peptide" evidence="1">
    <location>
        <begin position="1"/>
        <end position="26"/>
    </location>
</feature>
<gene>
    <name evidence="2" type="ORF">Pyn_18323</name>
</gene>
<feature type="chain" id="PRO_5016240493" evidence="1">
    <location>
        <begin position="27"/>
        <end position="177"/>
    </location>
</feature>
<evidence type="ECO:0000256" key="1">
    <source>
        <dbReference type="SAM" id="SignalP"/>
    </source>
</evidence>
<sequence length="177" mass="19981">MCIVVPYFILAPSILTLFLTLPRGNSLEFLVHSAALQYPHNNTPSEFTVIWNLTLLAMNPNKKWDIYCDSLQASLFYQHITDQDQKNQFVLLAATSLCLLLLTTTNQTLVSFKLPTLNAYVADDVANKISDGNTTDLFGLEISVRYRYKLQSKDVKIPEPDVQSCYCNVPSPSWSIL</sequence>